<dbReference type="Proteomes" id="UP000524246">
    <property type="component" value="Unassembled WGS sequence"/>
</dbReference>
<organism evidence="1 2">
    <name type="scientific">SAR324 cluster bacterium</name>
    <dbReference type="NCBI Taxonomy" id="2024889"/>
    <lineage>
        <taxon>Bacteria</taxon>
        <taxon>Deltaproteobacteria</taxon>
        <taxon>SAR324 cluster</taxon>
    </lineage>
</organism>
<proteinExistence type="predicted"/>
<reference evidence="1 2" key="1">
    <citation type="journal article" date="2020" name="Biotechnol. Biofuels">
        <title>New insights from the biogas microbiome by comprehensive genome-resolved metagenomics of nearly 1600 species originating from multiple anaerobic digesters.</title>
        <authorList>
            <person name="Campanaro S."/>
            <person name="Treu L."/>
            <person name="Rodriguez-R L.M."/>
            <person name="Kovalovszki A."/>
            <person name="Ziels R.M."/>
            <person name="Maus I."/>
            <person name="Zhu X."/>
            <person name="Kougias P.G."/>
            <person name="Basile A."/>
            <person name="Luo G."/>
            <person name="Schluter A."/>
            <person name="Konstantinidis K.T."/>
            <person name="Angelidaki I."/>
        </authorList>
    </citation>
    <scope>NUCLEOTIDE SEQUENCE [LARGE SCALE GENOMIC DNA]</scope>
    <source>
        <strain evidence="1">AS27yjCOA_65</strain>
    </source>
</reference>
<name>A0A7X9FPJ1_9DELT</name>
<dbReference type="EMBL" id="JAAZON010000067">
    <property type="protein sequence ID" value="NMC61876.1"/>
    <property type="molecule type" value="Genomic_DNA"/>
</dbReference>
<evidence type="ECO:0000313" key="2">
    <source>
        <dbReference type="Proteomes" id="UP000524246"/>
    </source>
</evidence>
<dbReference type="AlphaFoldDB" id="A0A7X9FPJ1"/>
<protein>
    <submittedName>
        <fullName evidence="1">Uncharacterized protein</fullName>
    </submittedName>
</protein>
<sequence length="339" mass="36914">MRLSNNAIISSKVIPRGKNFTLLAPTEASLASVFWFTLKGKTYLTGHSTLLAPGIPMKNALKIKLKKQKRRTQIKYMPPENNLYQIGVPADGIYVSGSSTSGASWASVITELMASTCIKQEGNFAMVNLVPINLSARFIYLELCKEKYGEKTNCPDDIYRGPGQLIHGEVTFRDSQMHVDLRLEGVDGIVIETAAADGAENKWFEVLSEVTNALAQPLCDTSFNIFGTCYLTMPYGYCDNGAYETAKVTGIAHGPVGSLINLITDSGPMTPDCGTWTSMGCDPDQTCCRREPGNPPTTSFEVNIARPFPYCPEDGHSPNVMVMGNMLGLSDTLMIPCPL</sequence>
<gene>
    <name evidence="1" type="ORF">GYA55_01770</name>
</gene>
<comment type="caution">
    <text evidence="1">The sequence shown here is derived from an EMBL/GenBank/DDBJ whole genome shotgun (WGS) entry which is preliminary data.</text>
</comment>
<evidence type="ECO:0000313" key="1">
    <source>
        <dbReference type="EMBL" id="NMC61876.1"/>
    </source>
</evidence>
<accession>A0A7X9FPJ1</accession>